<dbReference type="PRINTS" id="PR00313">
    <property type="entry name" value="CABNDNGRPT"/>
</dbReference>
<comment type="caution">
    <text evidence="4">The sequence shown here is derived from an EMBL/GenBank/DDBJ whole genome shotgun (WGS) entry which is preliminary data.</text>
</comment>
<evidence type="ECO:0000256" key="1">
    <source>
        <dbReference type="ARBA" id="ARBA00004613"/>
    </source>
</evidence>
<dbReference type="EMBL" id="JASNJD010000001">
    <property type="protein sequence ID" value="MDK3016244.1"/>
    <property type="molecule type" value="Genomic_DNA"/>
</dbReference>
<dbReference type="RefSeq" id="WP_284479065.1">
    <property type="nucleotide sequence ID" value="NZ_JASNJD010000001.1"/>
</dbReference>
<keyword evidence="2" id="KW-0964">Secreted</keyword>
<accession>A0ABT7EVC6</accession>
<proteinExistence type="predicted"/>
<dbReference type="InterPro" id="IPR011049">
    <property type="entry name" value="Serralysin-like_metalloprot_C"/>
</dbReference>
<dbReference type="PROSITE" id="PS00330">
    <property type="entry name" value="HEMOLYSIN_CALCIUM"/>
    <property type="match status" value="2"/>
</dbReference>
<feature type="region of interest" description="Disordered" evidence="3">
    <location>
        <begin position="361"/>
        <end position="429"/>
    </location>
</feature>
<keyword evidence="5" id="KW-1185">Reference proteome</keyword>
<name>A0ABT7EVC6_9RHOB</name>
<organism evidence="4 5">
    <name type="scientific">Pseudodonghicola flavimaris</name>
    <dbReference type="NCBI Taxonomy" id="3050036"/>
    <lineage>
        <taxon>Bacteria</taxon>
        <taxon>Pseudomonadati</taxon>
        <taxon>Pseudomonadota</taxon>
        <taxon>Alphaproteobacteria</taxon>
        <taxon>Rhodobacterales</taxon>
        <taxon>Paracoccaceae</taxon>
        <taxon>Pseudodonghicola</taxon>
    </lineage>
</organism>
<gene>
    <name evidence="4" type="ORF">QO033_01065</name>
</gene>
<reference evidence="4 5" key="1">
    <citation type="submission" date="2023-05" db="EMBL/GenBank/DDBJ databases">
        <title>Pseudodonghicola sp. nov.</title>
        <authorList>
            <person name="Huang J."/>
        </authorList>
    </citation>
    <scope>NUCLEOTIDE SEQUENCE [LARGE SCALE GENOMIC DNA]</scope>
    <source>
        <strain evidence="4 5">IC7</strain>
    </source>
</reference>
<dbReference type="Proteomes" id="UP001243757">
    <property type="component" value="Unassembled WGS sequence"/>
</dbReference>
<dbReference type="InterPro" id="IPR050557">
    <property type="entry name" value="RTX_toxin/Mannuronan_C5-epim"/>
</dbReference>
<dbReference type="PANTHER" id="PTHR38340">
    <property type="entry name" value="S-LAYER PROTEIN"/>
    <property type="match status" value="1"/>
</dbReference>
<dbReference type="InterPro" id="IPR018511">
    <property type="entry name" value="Hemolysin-typ_Ca-bd_CS"/>
</dbReference>
<dbReference type="PANTHER" id="PTHR38340:SF1">
    <property type="entry name" value="S-LAYER PROTEIN"/>
    <property type="match status" value="1"/>
</dbReference>
<evidence type="ECO:0000313" key="4">
    <source>
        <dbReference type="EMBL" id="MDK3016244.1"/>
    </source>
</evidence>
<dbReference type="Gene3D" id="2.150.10.10">
    <property type="entry name" value="Serralysin-like metalloprotease, C-terminal"/>
    <property type="match status" value="5"/>
</dbReference>
<dbReference type="InterPro" id="IPR001343">
    <property type="entry name" value="Hemolysn_Ca-bd"/>
</dbReference>
<dbReference type="SUPFAM" id="SSF51120">
    <property type="entry name" value="beta-Roll"/>
    <property type="match status" value="2"/>
</dbReference>
<sequence>MTTYTLEGARADWRDNADWTDIDYTGFSPSATFIVTTTPDGGLTYSLRAPEADGDVWADETLTQTYFIGLDNAVLLPDAMNNVLDAEFNISEITWKIGGVVHSTTLLEFAVEWGDDATGHMLGSDFFFVIDGDSLPSFSSLAEFEAFANSDTYILSQDEVTGAFAEGEYIPWSALQGIEVATEDDQIYGTRGKDVLIGGIGEDEFYSSKGDDTYDGGADFDELHYSGDPAGVTVDLGTGIATDGWGDTDTISNIELVRGSLFADTLIGGAAADQFRGLAGDDLIKGGKGGDTVRYDKDADYAGGDNGVSVNLGTGTATDGFGDKDKLVSIEHVKGSDFNDTIIGNKVANRIDGNAGADTIKGKGGNDTLDGSGGNDKIFGGTGRDTLNGDAGRDTLKGEGGKDILSGGSENDTLLGGTGNDKLLGGTGNDRLDGGADNDRLIGGGGADTFIFSGKFGDDVITDFNTVGIKERIDLSGVSSITGFRDLVNNHISDVGGDAVIDDGNGNTITLLDISVDDLAKNDFLF</sequence>
<evidence type="ECO:0000313" key="5">
    <source>
        <dbReference type="Proteomes" id="UP001243757"/>
    </source>
</evidence>
<evidence type="ECO:0000256" key="2">
    <source>
        <dbReference type="ARBA" id="ARBA00022525"/>
    </source>
</evidence>
<comment type="subcellular location">
    <subcellularLocation>
        <location evidence="1">Secreted</location>
    </subcellularLocation>
</comment>
<protein>
    <submittedName>
        <fullName evidence="4">Calcium-binding protein</fullName>
    </submittedName>
</protein>
<evidence type="ECO:0000256" key="3">
    <source>
        <dbReference type="SAM" id="MobiDB-lite"/>
    </source>
</evidence>
<dbReference type="Pfam" id="PF00353">
    <property type="entry name" value="HemolysinCabind"/>
    <property type="match status" value="5"/>
</dbReference>
<feature type="compositionally biased region" description="Basic and acidic residues" evidence="3">
    <location>
        <begin position="391"/>
        <end position="402"/>
    </location>
</feature>